<evidence type="ECO:0000313" key="2">
    <source>
        <dbReference type="EMBL" id="PKV98561.1"/>
    </source>
</evidence>
<evidence type="ECO:0000259" key="1">
    <source>
        <dbReference type="Pfam" id="PF09995"/>
    </source>
</evidence>
<reference evidence="2 3" key="1">
    <citation type="submission" date="2017-12" db="EMBL/GenBank/DDBJ databases">
        <title>Sequencing the genomes of 1000 Actinobacteria strains.</title>
        <authorList>
            <person name="Klenk H.-P."/>
        </authorList>
    </citation>
    <scope>NUCLEOTIDE SEQUENCE [LARGE SCALE GENOMIC DNA]</scope>
    <source>
        <strain evidence="2 3">DSM 44489</strain>
    </source>
</reference>
<feature type="domain" description="ER-bound oxygenase mpaB/mpaB'/Rubber oxygenase catalytic" evidence="1">
    <location>
        <begin position="143"/>
        <end position="373"/>
    </location>
</feature>
<dbReference type="GO" id="GO:0016491">
    <property type="term" value="F:oxidoreductase activity"/>
    <property type="evidence" value="ECO:0007669"/>
    <property type="project" value="InterPro"/>
</dbReference>
<accession>A0A2N3WXE3</accession>
<name>A0A2N3WXE3_9NOCA</name>
<proteinExistence type="predicted"/>
<sequence>MAELVEGRVERVATPSANTVDTMPSRCPTAFRYWEARSTPAVRRVERAFTAVTRQSLFPSDEQAAALCEDLFTGDPVAERFVAEVMHGEIGPKAGRAMLETALVEGIDAVADAPESMRALFAEFETVPDWVVPELVEQGAAIWRRWGTMLFSFAGAETLEMYTEAAVATPLSLAGGYAGDSALRRFLETTRFWMDVSARDALLTPGSAGRATALKVRVMHVSVRAKVADHPEWDMERWGLPISQTYQMLTLLAGSVTPGLGLWALGYQTTPSEIRALLHFQKYMGHLLGVRLRWYPETVRDALRVLAVTMVSRSYDAGQHGTELIESYPAAFAPRDGHRGLTRLREMYNYRINSVYSAMYMAPGTRRRYTMPPAFPWIIVPIARFPLITVMEIARRVCPPFARAHEKLMLAHRENWYRAQMQGRTAAFDASGALRR</sequence>
<organism evidence="2 3">
    <name type="scientific">Nocardia fluminea</name>
    <dbReference type="NCBI Taxonomy" id="134984"/>
    <lineage>
        <taxon>Bacteria</taxon>
        <taxon>Bacillati</taxon>
        <taxon>Actinomycetota</taxon>
        <taxon>Actinomycetes</taxon>
        <taxon>Mycobacteriales</taxon>
        <taxon>Nocardiaceae</taxon>
        <taxon>Nocardia</taxon>
    </lineage>
</organism>
<dbReference type="InterPro" id="IPR037473">
    <property type="entry name" value="Lcp-like"/>
</dbReference>
<dbReference type="EMBL" id="PJMW01000001">
    <property type="protein sequence ID" value="PKV98561.1"/>
    <property type="molecule type" value="Genomic_DNA"/>
</dbReference>
<evidence type="ECO:0000313" key="3">
    <source>
        <dbReference type="Proteomes" id="UP000233766"/>
    </source>
</evidence>
<comment type="caution">
    <text evidence="2">The sequence shown here is derived from an EMBL/GenBank/DDBJ whole genome shotgun (WGS) entry which is preliminary data.</text>
</comment>
<gene>
    <name evidence="2" type="ORF">ATK86_0582</name>
</gene>
<dbReference type="Proteomes" id="UP000233766">
    <property type="component" value="Unassembled WGS sequence"/>
</dbReference>
<dbReference type="InterPro" id="IPR018713">
    <property type="entry name" value="MPAB/Lcp_cat_dom"/>
</dbReference>
<dbReference type="AlphaFoldDB" id="A0A2N3WXE3"/>
<keyword evidence="3" id="KW-1185">Reference proteome</keyword>
<dbReference type="PANTHER" id="PTHR37539:SF1">
    <property type="entry name" value="ER-BOUND OXYGENASE MPAB_MPAB'_RUBBER OXYGENASE CATALYTIC DOMAIN-CONTAINING PROTEIN"/>
    <property type="match status" value="1"/>
</dbReference>
<protein>
    <submittedName>
        <fullName evidence="2">Uncharacterized protein DUF2236</fullName>
    </submittedName>
</protein>
<dbReference type="Pfam" id="PF09995">
    <property type="entry name" value="MPAB_Lcp_cat"/>
    <property type="match status" value="1"/>
</dbReference>
<dbReference type="PANTHER" id="PTHR37539">
    <property type="entry name" value="SECRETED PROTEIN-RELATED"/>
    <property type="match status" value="1"/>
</dbReference>